<reference evidence="1 2" key="1">
    <citation type="journal article" date="2018" name="Front. Plant Sci.">
        <title>Red Clover (Trifolium pratense) and Zigzag Clover (T. medium) - A Picture of Genomic Similarities and Differences.</title>
        <authorList>
            <person name="Dluhosova J."/>
            <person name="Istvanek J."/>
            <person name="Nedelnik J."/>
            <person name="Repkova J."/>
        </authorList>
    </citation>
    <scope>NUCLEOTIDE SEQUENCE [LARGE SCALE GENOMIC DNA]</scope>
    <source>
        <strain evidence="2">cv. 10/8</strain>
        <tissue evidence="1">Leaf</tissue>
    </source>
</reference>
<organism evidence="1 2">
    <name type="scientific">Trifolium medium</name>
    <dbReference type="NCBI Taxonomy" id="97028"/>
    <lineage>
        <taxon>Eukaryota</taxon>
        <taxon>Viridiplantae</taxon>
        <taxon>Streptophyta</taxon>
        <taxon>Embryophyta</taxon>
        <taxon>Tracheophyta</taxon>
        <taxon>Spermatophyta</taxon>
        <taxon>Magnoliopsida</taxon>
        <taxon>eudicotyledons</taxon>
        <taxon>Gunneridae</taxon>
        <taxon>Pentapetalae</taxon>
        <taxon>rosids</taxon>
        <taxon>fabids</taxon>
        <taxon>Fabales</taxon>
        <taxon>Fabaceae</taxon>
        <taxon>Papilionoideae</taxon>
        <taxon>50 kb inversion clade</taxon>
        <taxon>NPAAA clade</taxon>
        <taxon>Hologalegina</taxon>
        <taxon>IRL clade</taxon>
        <taxon>Trifolieae</taxon>
        <taxon>Trifolium</taxon>
    </lineage>
</organism>
<dbReference type="Proteomes" id="UP000265520">
    <property type="component" value="Unassembled WGS sequence"/>
</dbReference>
<sequence>VEAIKGNGKLIPRVVKLWVEIYEKDPTSAMVELLTMLFEACGAKYHDKSDLMDEIDVDDVIVALVSCAKQFAISSLQPPLLIQ</sequence>
<dbReference type="InterPro" id="IPR039662">
    <property type="entry name" value="Cohesin_Scc3/SA"/>
</dbReference>
<dbReference type="PANTHER" id="PTHR11199">
    <property type="entry name" value="STROMAL ANTIGEN"/>
    <property type="match status" value="1"/>
</dbReference>
<dbReference type="EMBL" id="LXQA010165044">
    <property type="protein sequence ID" value="MCI28336.1"/>
    <property type="molecule type" value="Genomic_DNA"/>
</dbReference>
<evidence type="ECO:0000313" key="1">
    <source>
        <dbReference type="EMBL" id="MCI28336.1"/>
    </source>
</evidence>
<accession>A0A392QXS6</accession>
<comment type="caution">
    <text evidence="1">The sequence shown here is derived from an EMBL/GenBank/DDBJ whole genome shotgun (WGS) entry which is preliminary data.</text>
</comment>
<dbReference type="PANTHER" id="PTHR11199:SF0">
    <property type="entry name" value="LD34181P-RELATED"/>
    <property type="match status" value="1"/>
</dbReference>
<dbReference type="GO" id="GO:0003682">
    <property type="term" value="F:chromatin binding"/>
    <property type="evidence" value="ECO:0007669"/>
    <property type="project" value="TreeGrafter"/>
</dbReference>
<dbReference type="GO" id="GO:0007062">
    <property type="term" value="P:sister chromatid cohesion"/>
    <property type="evidence" value="ECO:0007669"/>
    <property type="project" value="TreeGrafter"/>
</dbReference>
<keyword evidence="2" id="KW-1185">Reference proteome</keyword>
<protein>
    <submittedName>
        <fullName evidence="1">Cohesin subunit SA-1-like</fullName>
    </submittedName>
</protein>
<feature type="non-terminal residue" evidence="1">
    <location>
        <position position="1"/>
    </location>
</feature>
<dbReference type="GO" id="GO:0000785">
    <property type="term" value="C:chromatin"/>
    <property type="evidence" value="ECO:0007669"/>
    <property type="project" value="TreeGrafter"/>
</dbReference>
<dbReference type="AlphaFoldDB" id="A0A392QXS6"/>
<evidence type="ECO:0000313" key="2">
    <source>
        <dbReference type="Proteomes" id="UP000265520"/>
    </source>
</evidence>
<name>A0A392QXS6_9FABA</name>
<dbReference type="GO" id="GO:0005634">
    <property type="term" value="C:nucleus"/>
    <property type="evidence" value="ECO:0007669"/>
    <property type="project" value="TreeGrafter"/>
</dbReference>
<dbReference type="GO" id="GO:0008278">
    <property type="term" value="C:cohesin complex"/>
    <property type="evidence" value="ECO:0007669"/>
    <property type="project" value="TreeGrafter"/>
</dbReference>
<proteinExistence type="predicted"/>